<dbReference type="SUPFAM" id="SSF51905">
    <property type="entry name" value="FAD/NAD(P)-binding domain"/>
    <property type="match status" value="1"/>
</dbReference>
<comment type="caution">
    <text evidence="12">The sequence shown here is derived from an EMBL/GenBank/DDBJ whole genome shotgun (WGS) entry which is preliminary data.</text>
</comment>
<dbReference type="EMBL" id="DWXG01000028">
    <property type="protein sequence ID" value="HJB97548.1"/>
    <property type="molecule type" value="Genomic_DNA"/>
</dbReference>
<dbReference type="PANTHER" id="PTHR11806:SF2">
    <property type="entry name" value="METHYLENETETRAHYDROFOLATE--TRNA-(URACIL-5-)-METHYLTRANSFERASE TRMFO"/>
    <property type="match status" value="1"/>
</dbReference>
<keyword evidence="2 10" id="KW-0963">Cytoplasm</keyword>
<keyword evidence="7 10" id="KW-0274">FAD</keyword>
<dbReference type="GO" id="GO:0030488">
    <property type="term" value="P:tRNA methylation"/>
    <property type="evidence" value="ECO:0007669"/>
    <property type="project" value="TreeGrafter"/>
</dbReference>
<evidence type="ECO:0000256" key="6">
    <source>
        <dbReference type="ARBA" id="ARBA00022694"/>
    </source>
</evidence>
<dbReference type="GO" id="GO:0002098">
    <property type="term" value="P:tRNA wobble uridine modification"/>
    <property type="evidence" value="ECO:0007669"/>
    <property type="project" value="TreeGrafter"/>
</dbReference>
<name>A0A9D2SFE2_9FIRM</name>
<dbReference type="Proteomes" id="UP000826793">
    <property type="component" value="Unassembled WGS sequence"/>
</dbReference>
<gene>
    <name evidence="10 12" type="primary">trmFO</name>
    <name evidence="12" type="ORF">H9710_03090</name>
</gene>
<organism evidence="12 13">
    <name type="scientific">Candidatus Acutalibacter pullicola</name>
    <dbReference type="NCBI Taxonomy" id="2838417"/>
    <lineage>
        <taxon>Bacteria</taxon>
        <taxon>Bacillati</taxon>
        <taxon>Bacillota</taxon>
        <taxon>Clostridia</taxon>
        <taxon>Eubacteriales</taxon>
        <taxon>Acutalibacteraceae</taxon>
        <taxon>Acutalibacter</taxon>
    </lineage>
</organism>
<dbReference type="InterPro" id="IPR004417">
    <property type="entry name" value="TrmFO"/>
</dbReference>
<evidence type="ECO:0000256" key="8">
    <source>
        <dbReference type="ARBA" id="ARBA00022857"/>
    </source>
</evidence>
<comment type="function">
    <text evidence="10">Catalyzes the folate-dependent formation of 5-methyl-uridine at position 54 (M-5-U54) in all tRNAs.</text>
</comment>
<dbReference type="FunFam" id="3.50.50.60:FF:000035">
    <property type="entry name" value="Methylenetetrahydrofolate--tRNA-(uracil-5-)-methyltransferase TrmFO"/>
    <property type="match status" value="1"/>
</dbReference>
<dbReference type="PROSITE" id="PS51257">
    <property type="entry name" value="PROKAR_LIPOPROTEIN"/>
    <property type="match status" value="1"/>
</dbReference>
<evidence type="ECO:0000256" key="1">
    <source>
        <dbReference type="ARBA" id="ARBA00001974"/>
    </source>
</evidence>
<feature type="binding site" evidence="10">
    <location>
        <begin position="10"/>
        <end position="15"/>
    </location>
    <ligand>
        <name>FAD</name>
        <dbReference type="ChEBI" id="CHEBI:57692"/>
    </ligand>
</feature>
<reference evidence="12" key="2">
    <citation type="submission" date="2021-04" db="EMBL/GenBank/DDBJ databases">
        <authorList>
            <person name="Gilroy R."/>
        </authorList>
    </citation>
    <scope>NUCLEOTIDE SEQUENCE</scope>
    <source>
        <strain evidence="12">CHK185-1770</strain>
    </source>
</reference>
<reference evidence="12" key="1">
    <citation type="journal article" date="2021" name="PeerJ">
        <title>Extensive microbial diversity within the chicken gut microbiome revealed by metagenomics and culture.</title>
        <authorList>
            <person name="Gilroy R."/>
            <person name="Ravi A."/>
            <person name="Getino M."/>
            <person name="Pursley I."/>
            <person name="Horton D.L."/>
            <person name="Alikhan N.F."/>
            <person name="Baker D."/>
            <person name="Gharbi K."/>
            <person name="Hall N."/>
            <person name="Watson M."/>
            <person name="Adriaenssens E.M."/>
            <person name="Foster-Nyarko E."/>
            <person name="Jarju S."/>
            <person name="Secka A."/>
            <person name="Antonio M."/>
            <person name="Oren A."/>
            <person name="Chaudhuri R.R."/>
            <person name="La Ragione R."/>
            <person name="Hildebrand F."/>
            <person name="Pallen M.J."/>
        </authorList>
    </citation>
    <scope>NUCLEOTIDE SEQUENCE</scope>
    <source>
        <strain evidence="12">CHK185-1770</strain>
    </source>
</reference>
<comment type="subcellular location">
    <subcellularLocation>
        <location evidence="10">Cytoplasm</location>
    </subcellularLocation>
</comment>
<dbReference type="EC" id="2.1.1.74" evidence="10"/>
<dbReference type="NCBIfam" id="TIGR00137">
    <property type="entry name" value="gid_trmFO"/>
    <property type="match status" value="1"/>
</dbReference>
<dbReference type="InterPro" id="IPR002218">
    <property type="entry name" value="MnmG-rel"/>
</dbReference>
<dbReference type="GO" id="GO:0047151">
    <property type="term" value="F:tRNA (uracil(54)-C5)-methyltransferase activity, 5,10-methylenetetrahydrofolate-dependent"/>
    <property type="evidence" value="ECO:0007669"/>
    <property type="project" value="UniProtKB-UniRule"/>
</dbReference>
<evidence type="ECO:0000313" key="12">
    <source>
        <dbReference type="EMBL" id="HJB97548.1"/>
    </source>
</evidence>
<dbReference type="GO" id="GO:0050660">
    <property type="term" value="F:flavin adenine dinucleotide binding"/>
    <property type="evidence" value="ECO:0007669"/>
    <property type="project" value="UniProtKB-UniRule"/>
</dbReference>
<evidence type="ECO:0000256" key="3">
    <source>
        <dbReference type="ARBA" id="ARBA00022603"/>
    </source>
</evidence>
<dbReference type="Pfam" id="PF01134">
    <property type="entry name" value="GIDA"/>
    <property type="match status" value="1"/>
</dbReference>
<evidence type="ECO:0000259" key="11">
    <source>
        <dbReference type="Pfam" id="PF01134"/>
    </source>
</evidence>
<keyword evidence="6 10" id="KW-0819">tRNA processing</keyword>
<dbReference type="NCBIfam" id="NF003739">
    <property type="entry name" value="PRK05335.1"/>
    <property type="match status" value="1"/>
</dbReference>
<dbReference type="AlphaFoldDB" id="A0A9D2SFE2"/>
<dbReference type="HAMAP" id="MF_01037">
    <property type="entry name" value="TrmFO"/>
    <property type="match status" value="1"/>
</dbReference>
<evidence type="ECO:0000256" key="7">
    <source>
        <dbReference type="ARBA" id="ARBA00022827"/>
    </source>
</evidence>
<dbReference type="Gene3D" id="3.50.50.60">
    <property type="entry name" value="FAD/NAD(P)-binding domain"/>
    <property type="match status" value="2"/>
</dbReference>
<protein>
    <recommendedName>
        <fullName evidence="10">Methylenetetrahydrofolate--tRNA-(uracil-5-)-methyltransferase TrmFO</fullName>
        <ecNumber evidence="10">2.1.1.74</ecNumber>
    </recommendedName>
    <alternativeName>
        <fullName evidence="10">Folate-dependent tRNA (uracil-5-)-methyltransferase</fullName>
    </alternativeName>
    <alternativeName>
        <fullName evidence="10">Folate-dependent tRNA(M-5-U54)-methyltransferase</fullName>
    </alternativeName>
</protein>
<dbReference type="PANTHER" id="PTHR11806">
    <property type="entry name" value="GLUCOSE INHIBITED DIVISION PROTEIN A"/>
    <property type="match status" value="1"/>
</dbReference>
<comment type="catalytic activity">
    <reaction evidence="10">
        <text>uridine(54) in tRNA + (6R)-5,10-methylene-5,6,7,8-tetrahydrofolate + NADPH + H(+) = 5-methyluridine(54) in tRNA + (6S)-5,6,7,8-tetrahydrofolate + NADP(+)</text>
        <dbReference type="Rhea" id="RHEA:62372"/>
        <dbReference type="Rhea" id="RHEA-COMP:10167"/>
        <dbReference type="Rhea" id="RHEA-COMP:10193"/>
        <dbReference type="ChEBI" id="CHEBI:15378"/>
        <dbReference type="ChEBI" id="CHEBI:15636"/>
        <dbReference type="ChEBI" id="CHEBI:57453"/>
        <dbReference type="ChEBI" id="CHEBI:57783"/>
        <dbReference type="ChEBI" id="CHEBI:58349"/>
        <dbReference type="ChEBI" id="CHEBI:65315"/>
        <dbReference type="ChEBI" id="CHEBI:74447"/>
        <dbReference type="EC" id="2.1.1.74"/>
    </reaction>
</comment>
<comment type="similarity">
    <text evidence="10">Belongs to the MnmG family. TrmFO subfamily.</text>
</comment>
<sequence length="458" mass="50388">MERRNVTVLGAGLAGCEAAWQLSRRGFPVTLYEMKPQKFSPAHHSQGFAELICSNSFKASRIDSAAGLLKEEMRRLGSLLVACARQSAVPAGGALAVDREAFSQLVTQAIEGDPRITVVREEVTDLPDGPVIVATGPLTSEPLSQKLQALCGDSLSFFDAAAPIVTRESLDMDHCFAASRYGRGDQEGEEGDYLNCPLNKEEYEAFVTELVGAQRAPVHSFDVRDPQVYEGCMPIEVLASRGHDAIRFGPMKPVGLRDPRTGHRPWAVLQLRTENRERTLFNLVGFQTNLKFGEQKRVFGMIPALRNAEFVRYGVMHRNTFLNSPQLLHADYSFRGRPELFFAGQITGVEGYMESASSGLLAGINLARRLEGKEPLVLPETTMMGALARYMSGYEGKDFQPMGANFGVLPPLPEKIRDKRQRYGALAQRGLSDLESCCRDMDEPLLASAAGAEVEERV</sequence>
<evidence type="ECO:0000313" key="13">
    <source>
        <dbReference type="Proteomes" id="UP000826793"/>
    </source>
</evidence>
<evidence type="ECO:0000256" key="2">
    <source>
        <dbReference type="ARBA" id="ARBA00022490"/>
    </source>
</evidence>
<dbReference type="InterPro" id="IPR036188">
    <property type="entry name" value="FAD/NAD-bd_sf"/>
</dbReference>
<keyword evidence="8 10" id="KW-0521">NADP</keyword>
<keyword evidence="9 10" id="KW-0520">NAD</keyword>
<evidence type="ECO:0000256" key="10">
    <source>
        <dbReference type="HAMAP-Rule" id="MF_01037"/>
    </source>
</evidence>
<keyword evidence="4 10" id="KW-0285">Flavoprotein</keyword>
<dbReference type="PROSITE" id="PS01281">
    <property type="entry name" value="GIDA_2"/>
    <property type="match status" value="1"/>
</dbReference>
<evidence type="ECO:0000256" key="9">
    <source>
        <dbReference type="ARBA" id="ARBA00023027"/>
    </source>
</evidence>
<keyword evidence="3 10" id="KW-0489">Methyltransferase</keyword>
<proteinExistence type="inferred from homology"/>
<comment type="catalytic activity">
    <reaction evidence="10">
        <text>uridine(54) in tRNA + (6R)-5,10-methylene-5,6,7,8-tetrahydrofolate + NADH + H(+) = 5-methyluridine(54) in tRNA + (6S)-5,6,7,8-tetrahydrofolate + NAD(+)</text>
        <dbReference type="Rhea" id="RHEA:16873"/>
        <dbReference type="Rhea" id="RHEA-COMP:10167"/>
        <dbReference type="Rhea" id="RHEA-COMP:10193"/>
        <dbReference type="ChEBI" id="CHEBI:15378"/>
        <dbReference type="ChEBI" id="CHEBI:15636"/>
        <dbReference type="ChEBI" id="CHEBI:57453"/>
        <dbReference type="ChEBI" id="CHEBI:57540"/>
        <dbReference type="ChEBI" id="CHEBI:57945"/>
        <dbReference type="ChEBI" id="CHEBI:65315"/>
        <dbReference type="ChEBI" id="CHEBI:74447"/>
        <dbReference type="EC" id="2.1.1.74"/>
    </reaction>
</comment>
<keyword evidence="5 10" id="KW-0808">Transferase</keyword>
<comment type="cofactor">
    <cofactor evidence="1 10">
        <name>FAD</name>
        <dbReference type="ChEBI" id="CHEBI:57692"/>
    </cofactor>
</comment>
<dbReference type="InterPro" id="IPR020595">
    <property type="entry name" value="MnmG-rel_CS"/>
</dbReference>
<evidence type="ECO:0000256" key="4">
    <source>
        <dbReference type="ARBA" id="ARBA00022630"/>
    </source>
</evidence>
<feature type="domain" description="MnmG N-terminal" evidence="11">
    <location>
        <begin position="6"/>
        <end position="374"/>
    </location>
</feature>
<dbReference type="InterPro" id="IPR040131">
    <property type="entry name" value="MnmG_N"/>
</dbReference>
<evidence type="ECO:0000256" key="5">
    <source>
        <dbReference type="ARBA" id="ARBA00022679"/>
    </source>
</evidence>
<accession>A0A9D2SFE2</accession>
<dbReference type="GO" id="GO:0005829">
    <property type="term" value="C:cytosol"/>
    <property type="evidence" value="ECO:0007669"/>
    <property type="project" value="TreeGrafter"/>
</dbReference>